<feature type="domain" description="CshA" evidence="4">
    <location>
        <begin position="668"/>
        <end position="743"/>
    </location>
</feature>
<evidence type="ECO:0008006" key="8">
    <source>
        <dbReference type="Google" id="ProtNLM"/>
    </source>
</evidence>
<dbReference type="EMBL" id="BAAAHK010000002">
    <property type="protein sequence ID" value="GAA0927139.1"/>
    <property type="molecule type" value="Genomic_DNA"/>
</dbReference>
<dbReference type="NCBIfam" id="TIGR04225">
    <property type="entry name" value="CshA_fibril_rpt"/>
    <property type="match status" value="13"/>
</dbReference>
<name>A0ABP3ZXP8_9ACTN</name>
<feature type="region of interest" description="Disordered" evidence="1">
    <location>
        <begin position="292"/>
        <end position="315"/>
    </location>
</feature>
<feature type="transmembrane region" description="Helical" evidence="2">
    <location>
        <begin position="1965"/>
        <end position="1985"/>
    </location>
</feature>
<feature type="signal peptide" evidence="3">
    <location>
        <begin position="1"/>
        <end position="34"/>
    </location>
</feature>
<sequence length="1991" mass="203753">MTRTGHRPAIRRSPAHRRLPVVLTGVSLSLAVVATTALSPAAAYQVPTAPFAQGNTATATMPGSGLTQSITVTGQTELLDATTAGVRGSTAKTYEPVIARTTPAQDILVNTGTCAAIGTCSSRGTLTVTFSQPVRDPILHLAGLGGAATETTNGRTSGQSELHSVLRLTTAGLSLTKVGQGNNLAVSSDTITALNPDAGPNCINTDTGEGPDAAATAACGSVKVNGVAKSITFDLTAVFTKNAKLPAFNTPSSADAFSIVASTGEDFGDAPTSYGAAWSVLTDLRLGDDATEDNAATANGTTGPKTQDQADDGTTLKPLATTAKDYAATVALTGASRPGKVCGWLDLDKDGKFDPTERACATFTPGQSAVTLTWSAFDKPTAGTTYVRIRTGYTTTQVEKPTGPADSGEVEDYSLAIAPPPPPIALDDTATTPYNEDLTTDVLSNDRPGDPASPLKPGSLCLEEAGKCGVMINVVAQGKYVAKPDGTIAFEPVPGFVGQGKPVTYRIADTNGTTATAKLTVTVALPAKPVAVPDKATTQQNVSIPLAPLANDRPAPGVTLDPSSVVLRDPADAAFTTAAADTFKKKVIVPGEGTYVVKPNGTVDFLPLPQFTGVATTLGYRVTDSTGQVAESTIAVTVTPITPKALGDSVTTPFDTNVVIPVLDNDLPGSPEAPLNPQTLKLVDPAGKLVDQVTVPNQGAYTVSDGKVAFESAQGFQGVTTPLTYQVLDKNGTPARAQLTVSVDAPGPPVANPDQAVLLQGGSIFVPVLGNDKPGPTGSALVPGTVRLIPPTPATITATRSTPSKPPAPATPLPMPTATAAGDPATSIVVAGQGKYTVKPDGRVLFESVPSFSGHATPITYQVADGNGAIGKATLTLEITKVQPDATDDTASTAYDQNVTVDVLANDSAGDPAVPLVPSSVKLIDPMTHQPKTTVVVDGEATFKVVADGDVQFDPLPTYTGVATALTYTVSDVNGTLATATITVTVAKPPPPTAKPDTATTKQDDPVTIDPLANDESGQGTGLDPLSVVLIDPADGSLKKVVTVADQGTYHVNPDGTVGFDPLPAFTGTATTLTYRVSDWFDQATRSTITIAVTPIVPKAEDDTATTPYGVTATVKVLANDKPGDLSAPLVIGSLQLKDPADGLFKPTVTVKEEGVYTARAGVVVFEPVAGFSGPGTALTYQVADDNGTTTQATVWITVGLPPVAQPDSASTLQNVTVTIDVLANDEPGTGAKLDPGSVVIASPELPAAKPAVFTKKLTVPGQGTYEVQKSGAVQFDPDPAFDGHTSFVQYKVTDSQHNTASSTLGVEVTGIQPFTVDDSAITPFNQPITLNVLTNDKPGDPSAPLVPKSLLLQDPADPTKYQQTVTQAGEGTYTAKADGSITFAPVKDFQGLTTPATYRVSDTNGTPADGLLFITVGKGPQAKPDTGTTKQNVDTQLDPLANDQPGTQAELEKTSVQLYDGKAWTKTATISGQGTYKVDPVTGKLSFDPVPAFSGPSSIAYQVADTAKNKAMSTVTVTVDPITPDPANDTAATAFDTPITVPVLTNDKPGDPTAPLVPASVRLIDFATGDPVTSLRVEGQGTYTVQPDGGIRLLPRGGWVGQTTPVTYQVSDENGSAGTATLTVTVGAKPVALPDVAKTKQHVPVTFDPLANDKPGAGATLDPATLLLVDASGNLVDKVTIPAQGSYAVADGKVTFTPIKTFVGSARPAAYEVKDSDRNAARSTVSVTVLPVRPVAVDDSATTQYGQGVSVPVLGNDKAGDPSAPLVVSSVVLRDPADGKDKTSVTIPDEGGFTARPDGTVGYTPVKGFAGTTRSLTYRVTDANGTSDTARLEITVGAPSASKAIPDSGTGSPGNPVVVNPLLNDAATQGAAWDPGSVCLATGPATCGKRVVVPDVGEWTVGTDGTIRLVPERGFIGTAKQSYRVTDTDGVTVDSQVKVTIGAQLAAQAGLDRTALPDTGGPSVLLLTLALLLVGMGITLLGIARRGRQK</sequence>
<evidence type="ECO:0000256" key="3">
    <source>
        <dbReference type="SAM" id="SignalP"/>
    </source>
</evidence>
<feature type="domain" description="CshA" evidence="4">
    <location>
        <begin position="425"/>
        <end position="523"/>
    </location>
</feature>
<comment type="caution">
    <text evidence="6">The sequence shown here is derived from an EMBL/GenBank/DDBJ whole genome shotgun (WGS) entry which is preliminary data.</text>
</comment>
<feature type="domain" description="CshA" evidence="4">
    <location>
        <begin position="1732"/>
        <end position="1837"/>
    </location>
</feature>
<feature type="chain" id="PRO_5046495687" description="CshA-type fibril repeat protein" evidence="3">
    <location>
        <begin position="35"/>
        <end position="1991"/>
    </location>
</feature>
<feature type="domain" description="CshA" evidence="4">
    <location>
        <begin position="991"/>
        <end position="1086"/>
    </location>
</feature>
<keyword evidence="7" id="KW-1185">Reference proteome</keyword>
<accession>A0ABP3ZXP8</accession>
<feature type="domain" description="CshA" evidence="4">
    <location>
        <begin position="1641"/>
        <end position="1730"/>
    </location>
</feature>
<dbReference type="Proteomes" id="UP001500542">
    <property type="component" value="Unassembled WGS sequence"/>
</dbReference>
<feature type="compositionally biased region" description="Low complexity" evidence="1">
    <location>
        <begin position="293"/>
        <end position="303"/>
    </location>
</feature>
<gene>
    <name evidence="6" type="ORF">GCM10009554_07880</name>
</gene>
<feature type="domain" description="CshA" evidence="4">
    <location>
        <begin position="882"/>
        <end position="986"/>
    </location>
</feature>
<dbReference type="Pfam" id="PF19076">
    <property type="entry name" value="CshA_repeat"/>
    <property type="match status" value="14"/>
</dbReference>
<feature type="domain" description="CshA" evidence="4">
    <location>
        <begin position="818"/>
        <end position="876"/>
    </location>
</feature>
<proteinExistence type="predicted"/>
<dbReference type="Pfam" id="PF20009">
    <property type="entry name" value="GEVED"/>
    <property type="match status" value="1"/>
</dbReference>
<feature type="domain" description="CshA" evidence="4">
    <location>
        <begin position="1095"/>
        <end position="1198"/>
    </location>
</feature>
<dbReference type="InterPro" id="IPR026395">
    <property type="entry name" value="CshA_fibril"/>
</dbReference>
<feature type="domain" description="GEVED" evidence="5">
    <location>
        <begin position="341"/>
        <end position="415"/>
    </location>
</feature>
<feature type="domain" description="CshA" evidence="4">
    <location>
        <begin position="1848"/>
        <end position="1941"/>
    </location>
</feature>
<feature type="domain" description="CshA" evidence="4">
    <location>
        <begin position="570"/>
        <end position="638"/>
    </location>
</feature>
<reference evidence="7" key="1">
    <citation type="journal article" date="2019" name="Int. J. Syst. Evol. Microbiol.">
        <title>The Global Catalogue of Microorganisms (GCM) 10K type strain sequencing project: providing services to taxonomists for standard genome sequencing and annotation.</title>
        <authorList>
            <consortium name="The Broad Institute Genomics Platform"/>
            <consortium name="The Broad Institute Genome Sequencing Center for Infectious Disease"/>
            <person name="Wu L."/>
            <person name="Ma J."/>
        </authorList>
    </citation>
    <scope>NUCLEOTIDE SEQUENCE [LARGE SCALE GENOMIC DNA]</scope>
    <source>
        <strain evidence="7">JCM 10977</strain>
    </source>
</reference>
<organism evidence="6 7">
    <name type="scientific">Kribbella koreensis</name>
    <dbReference type="NCBI Taxonomy" id="57909"/>
    <lineage>
        <taxon>Bacteria</taxon>
        <taxon>Bacillati</taxon>
        <taxon>Actinomycetota</taxon>
        <taxon>Actinomycetes</taxon>
        <taxon>Propionibacteriales</taxon>
        <taxon>Kribbellaceae</taxon>
        <taxon>Kribbella</taxon>
    </lineage>
</organism>
<keyword evidence="2" id="KW-0812">Transmembrane</keyword>
<protein>
    <recommendedName>
        <fullName evidence="8">CshA-type fibril repeat protein</fullName>
    </recommendedName>
</protein>
<feature type="domain" description="CshA" evidence="4">
    <location>
        <begin position="1541"/>
        <end position="1627"/>
    </location>
</feature>
<dbReference type="RefSeq" id="WP_343964845.1">
    <property type="nucleotide sequence ID" value="NZ_BAAAHK010000002.1"/>
</dbReference>
<evidence type="ECO:0000256" key="1">
    <source>
        <dbReference type="SAM" id="MobiDB-lite"/>
    </source>
</evidence>
<feature type="domain" description="CshA" evidence="4">
    <location>
        <begin position="1338"/>
        <end position="1412"/>
    </location>
</feature>
<feature type="domain" description="CshA" evidence="4">
    <location>
        <begin position="1249"/>
        <end position="1307"/>
    </location>
</feature>
<keyword evidence="2" id="KW-1133">Transmembrane helix</keyword>
<evidence type="ECO:0000259" key="4">
    <source>
        <dbReference type="Pfam" id="PF19076"/>
    </source>
</evidence>
<dbReference type="InterPro" id="IPR045474">
    <property type="entry name" value="GEVED"/>
</dbReference>
<feature type="region of interest" description="Disordered" evidence="1">
    <location>
        <begin position="1778"/>
        <end position="1800"/>
    </location>
</feature>
<evidence type="ECO:0000313" key="6">
    <source>
        <dbReference type="EMBL" id="GAA0927139.1"/>
    </source>
</evidence>
<evidence type="ECO:0000259" key="5">
    <source>
        <dbReference type="Pfam" id="PF20009"/>
    </source>
</evidence>
<keyword evidence="3" id="KW-0732">Signal</keyword>
<feature type="domain" description="CshA" evidence="4">
    <location>
        <begin position="1421"/>
        <end position="1520"/>
    </location>
</feature>
<evidence type="ECO:0000313" key="7">
    <source>
        <dbReference type="Proteomes" id="UP001500542"/>
    </source>
</evidence>
<keyword evidence="2" id="KW-0472">Membrane</keyword>
<dbReference type="Gene3D" id="2.60.40.2810">
    <property type="match status" value="1"/>
</dbReference>
<evidence type="ECO:0000256" key="2">
    <source>
        <dbReference type="SAM" id="Phobius"/>
    </source>
</evidence>